<reference evidence="2 3" key="1">
    <citation type="journal article" date="2013" name="Genome Announc.">
        <title>Draft Genome Sequence of Sphingobium quisquiliarum Strain P25T, a Novel Hexachlorocyclohexane (HCH)-Degrading Bacterium Isolated from an HCH Dumpsite.</title>
        <authorList>
            <person name="Kumar Singh A."/>
            <person name="Sangwan N."/>
            <person name="Sharma A."/>
            <person name="Gupta V."/>
            <person name="Khurana J.P."/>
            <person name="Lal R."/>
        </authorList>
    </citation>
    <scope>NUCLEOTIDE SEQUENCE [LARGE SCALE GENOMIC DNA]</scope>
    <source>
        <strain evidence="2 3">P25</strain>
    </source>
</reference>
<organism evidence="2 3">
    <name type="scientific">Sphingobium quisquiliarum P25</name>
    <dbReference type="NCBI Taxonomy" id="1329909"/>
    <lineage>
        <taxon>Bacteria</taxon>
        <taxon>Pseudomonadati</taxon>
        <taxon>Pseudomonadota</taxon>
        <taxon>Alphaproteobacteria</taxon>
        <taxon>Sphingomonadales</taxon>
        <taxon>Sphingomonadaceae</taxon>
        <taxon>Sphingobium</taxon>
    </lineage>
</organism>
<evidence type="ECO:0000313" key="2">
    <source>
        <dbReference type="EMBL" id="EQA99967.1"/>
    </source>
</evidence>
<dbReference type="EMBL" id="ATHO01000161">
    <property type="protein sequence ID" value="EQA99967.1"/>
    <property type="molecule type" value="Genomic_DNA"/>
</dbReference>
<keyword evidence="1" id="KW-1133">Transmembrane helix</keyword>
<dbReference type="AlphaFoldDB" id="T0GIV9"/>
<name>T0GIV9_9SPHN</name>
<evidence type="ECO:0000256" key="1">
    <source>
        <dbReference type="SAM" id="Phobius"/>
    </source>
</evidence>
<dbReference type="Proteomes" id="UP000015525">
    <property type="component" value="Unassembled WGS sequence"/>
</dbReference>
<keyword evidence="1" id="KW-0472">Membrane</keyword>
<comment type="caution">
    <text evidence="2">The sequence shown here is derived from an EMBL/GenBank/DDBJ whole genome shotgun (WGS) entry which is preliminary data.</text>
</comment>
<accession>T0GIV9</accession>
<keyword evidence="1" id="KW-0812">Transmembrane</keyword>
<gene>
    <name evidence="2" type="ORF">L288_18825</name>
</gene>
<sequence length="70" mass="8287">MFDNTDWSSWLLLVVVGGWALRLAYKFGLETGREETAARFMEDPQRALRQIEVERGAEGRFRRWARGRRD</sequence>
<protein>
    <submittedName>
        <fullName evidence="2">Uncharacterized protein</fullName>
    </submittedName>
</protein>
<evidence type="ECO:0000313" key="3">
    <source>
        <dbReference type="Proteomes" id="UP000015525"/>
    </source>
</evidence>
<dbReference type="PATRIC" id="fig|1329909.3.peg.3621"/>
<proteinExistence type="predicted"/>
<dbReference type="RefSeq" id="WP_021239771.1">
    <property type="nucleotide sequence ID" value="NZ_ATHO01000161.1"/>
</dbReference>
<keyword evidence="3" id="KW-1185">Reference proteome</keyword>
<feature type="transmembrane region" description="Helical" evidence="1">
    <location>
        <begin position="7"/>
        <end position="25"/>
    </location>
</feature>